<reference evidence="1" key="1">
    <citation type="submission" date="2021-06" db="EMBL/GenBank/DDBJ databases">
        <authorList>
            <person name="Kallberg Y."/>
            <person name="Tangrot J."/>
            <person name="Rosling A."/>
        </authorList>
    </citation>
    <scope>NUCLEOTIDE SEQUENCE</scope>
    <source>
        <strain evidence="1">CL356</strain>
    </source>
</reference>
<proteinExistence type="predicted"/>
<comment type="caution">
    <text evidence="1">The sequence shown here is derived from an EMBL/GenBank/DDBJ whole genome shotgun (WGS) entry which is preliminary data.</text>
</comment>
<gene>
    <name evidence="1" type="ORF">ACOLOM_LOCUS4966</name>
</gene>
<evidence type="ECO:0000313" key="2">
    <source>
        <dbReference type="Proteomes" id="UP000789525"/>
    </source>
</evidence>
<keyword evidence="2" id="KW-1185">Reference proteome</keyword>
<dbReference type="EMBL" id="CAJVPT010008633">
    <property type="protein sequence ID" value="CAG8553953.1"/>
    <property type="molecule type" value="Genomic_DNA"/>
</dbReference>
<evidence type="ECO:0000313" key="1">
    <source>
        <dbReference type="EMBL" id="CAG8553953.1"/>
    </source>
</evidence>
<feature type="non-terminal residue" evidence="1">
    <location>
        <position position="1"/>
    </location>
</feature>
<organism evidence="1 2">
    <name type="scientific">Acaulospora colombiana</name>
    <dbReference type="NCBI Taxonomy" id="27376"/>
    <lineage>
        <taxon>Eukaryota</taxon>
        <taxon>Fungi</taxon>
        <taxon>Fungi incertae sedis</taxon>
        <taxon>Mucoromycota</taxon>
        <taxon>Glomeromycotina</taxon>
        <taxon>Glomeromycetes</taxon>
        <taxon>Diversisporales</taxon>
        <taxon>Acaulosporaceae</taxon>
        <taxon>Acaulospora</taxon>
    </lineage>
</organism>
<protein>
    <submittedName>
        <fullName evidence="1">10248_t:CDS:1</fullName>
    </submittedName>
</protein>
<dbReference type="Proteomes" id="UP000789525">
    <property type="component" value="Unassembled WGS sequence"/>
</dbReference>
<name>A0ACA9LWP2_9GLOM</name>
<accession>A0ACA9LWP2</accession>
<sequence length="77" mass="9041">KPGEVDEVTGWFVVINVLADAFLKRRSRDRKLKSREKKCGLFGEALFHRTFWTEGMRKKERNVSKQLAEKIFQSVGR</sequence>